<feature type="region of interest" description="Disordered" evidence="1">
    <location>
        <begin position="205"/>
        <end position="325"/>
    </location>
</feature>
<proteinExistence type="predicted"/>
<feature type="region of interest" description="Disordered" evidence="1">
    <location>
        <begin position="1"/>
        <end position="21"/>
    </location>
</feature>
<evidence type="ECO:0000313" key="3">
    <source>
        <dbReference type="Proteomes" id="UP000663831"/>
    </source>
</evidence>
<protein>
    <recommendedName>
        <fullName evidence="4">Mediator of RNA polymerase II transcription subunit 8</fullName>
    </recommendedName>
</protein>
<feature type="compositionally biased region" description="Acidic residues" evidence="1">
    <location>
        <begin position="219"/>
        <end position="243"/>
    </location>
</feature>
<sequence length="325" mass="35067">MSLPVPTPTPIPDPKLDPTTLSNRLPQAQIENLRYKIVQIMESINGLLVTLNTPGMHLAAWPDLITKYNVLLSKTHTLATSLSTLPTRKGSIGFKHIVPTPFAVGSDPAPNPTDTLDAMLEALLDGRRSMSVTKTDVGNVARLRLSSTGGEPVLPDVMLARLDEVQKAHDARCARGVEAVRQLKDKYDWKSRLLFDDSESESSVAVASHHSSEEVNSVVEDEEMVEVAPPPDEDSGLIEEEGDTPSQTRVFVPAAEDSDSDSEEEVVPGSVNVNVAEGGGEEGSESDGMEDVSVQPAYQNGPQQQQQSQADPPVSLLDNLFVIDQ</sequence>
<reference evidence="2" key="1">
    <citation type="submission" date="2021-01" db="EMBL/GenBank/DDBJ databases">
        <authorList>
            <person name="Kaushik A."/>
        </authorList>
    </citation>
    <scope>NUCLEOTIDE SEQUENCE</scope>
    <source>
        <strain evidence="2">AG3-1AP</strain>
    </source>
</reference>
<organism evidence="2 3">
    <name type="scientific">Rhizoctonia solani</name>
    <dbReference type="NCBI Taxonomy" id="456999"/>
    <lineage>
        <taxon>Eukaryota</taxon>
        <taxon>Fungi</taxon>
        <taxon>Dikarya</taxon>
        <taxon>Basidiomycota</taxon>
        <taxon>Agaricomycotina</taxon>
        <taxon>Agaricomycetes</taxon>
        <taxon>Cantharellales</taxon>
        <taxon>Ceratobasidiaceae</taxon>
        <taxon>Rhizoctonia</taxon>
    </lineage>
</organism>
<dbReference type="EMBL" id="CAJMWV010001697">
    <property type="protein sequence ID" value="CAE6443682.1"/>
    <property type="molecule type" value="Genomic_DNA"/>
</dbReference>
<feature type="compositionally biased region" description="Acidic residues" evidence="1">
    <location>
        <begin position="279"/>
        <end position="290"/>
    </location>
</feature>
<feature type="compositionally biased region" description="Acidic residues" evidence="1">
    <location>
        <begin position="256"/>
        <end position="266"/>
    </location>
</feature>
<dbReference type="Proteomes" id="UP000663831">
    <property type="component" value="Unassembled WGS sequence"/>
</dbReference>
<evidence type="ECO:0000313" key="2">
    <source>
        <dbReference type="EMBL" id="CAE6443682.1"/>
    </source>
</evidence>
<accession>A0A8H3AYN0</accession>
<evidence type="ECO:0008006" key="4">
    <source>
        <dbReference type="Google" id="ProtNLM"/>
    </source>
</evidence>
<dbReference type="Gene3D" id="1.20.58.1710">
    <property type="match status" value="1"/>
</dbReference>
<evidence type="ECO:0000256" key="1">
    <source>
        <dbReference type="SAM" id="MobiDB-lite"/>
    </source>
</evidence>
<feature type="compositionally biased region" description="Low complexity" evidence="1">
    <location>
        <begin position="205"/>
        <end position="218"/>
    </location>
</feature>
<feature type="compositionally biased region" description="Low complexity" evidence="1">
    <location>
        <begin position="291"/>
        <end position="313"/>
    </location>
</feature>
<comment type="caution">
    <text evidence="2">The sequence shown here is derived from an EMBL/GenBank/DDBJ whole genome shotgun (WGS) entry which is preliminary data.</text>
</comment>
<name>A0A8H3AYN0_9AGAM</name>
<feature type="compositionally biased region" description="Pro residues" evidence="1">
    <location>
        <begin position="1"/>
        <end position="13"/>
    </location>
</feature>
<dbReference type="AlphaFoldDB" id="A0A8H3AYN0"/>
<gene>
    <name evidence="2" type="ORF">RDB_LOCUS57173</name>
</gene>